<dbReference type="Gene3D" id="2.150.10.10">
    <property type="entry name" value="Serralysin-like metalloprotease, C-terminal"/>
    <property type="match status" value="1"/>
</dbReference>
<reference evidence="1" key="1">
    <citation type="journal article" date="2020" name="Nature">
        <title>Giant virus diversity and host interactions through global metagenomics.</title>
        <authorList>
            <person name="Schulz F."/>
            <person name="Roux S."/>
            <person name="Paez-Espino D."/>
            <person name="Jungbluth S."/>
            <person name="Walsh D.A."/>
            <person name="Denef V.J."/>
            <person name="McMahon K.D."/>
            <person name="Konstantinidis K.T."/>
            <person name="Eloe-Fadrosh E.A."/>
            <person name="Kyrpides N.C."/>
            <person name="Woyke T."/>
        </authorList>
    </citation>
    <scope>NUCLEOTIDE SEQUENCE</scope>
    <source>
        <strain evidence="1">GVMAG-M-3300010160-4</strain>
    </source>
</reference>
<name>A0A6C0BCR9_9ZZZZ</name>
<organism evidence="1">
    <name type="scientific">viral metagenome</name>
    <dbReference type="NCBI Taxonomy" id="1070528"/>
    <lineage>
        <taxon>unclassified sequences</taxon>
        <taxon>metagenomes</taxon>
        <taxon>organismal metagenomes</taxon>
    </lineage>
</organism>
<evidence type="ECO:0008006" key="2">
    <source>
        <dbReference type="Google" id="ProtNLM"/>
    </source>
</evidence>
<proteinExistence type="predicted"/>
<sequence>MGSNAGSISQSNSAVAIGLNAGNNNQGGNGVAIGRNAGKINQGTMGIAIGNGAGYENQGNLGIAIGKDAQTPNEYSIYIGQNMAGQPMQGYPVSGSSIVLNATGVTLHPSPDGLFVKPIRYSEQIDFSHKQLFYNQVTGEIIACPLNSG</sequence>
<accession>A0A6C0BCR9</accession>
<dbReference type="InterPro" id="IPR011049">
    <property type="entry name" value="Serralysin-like_metalloprot_C"/>
</dbReference>
<protein>
    <recommendedName>
        <fullName evidence="2">Trimeric autotransporter adhesin YadA-like head domain-containing protein</fullName>
    </recommendedName>
</protein>
<dbReference type="AlphaFoldDB" id="A0A6C0BCR9"/>
<evidence type="ECO:0000313" key="1">
    <source>
        <dbReference type="EMBL" id="QHS89850.1"/>
    </source>
</evidence>
<dbReference type="EMBL" id="MN739120">
    <property type="protein sequence ID" value="QHS89850.1"/>
    <property type="molecule type" value="Genomic_DNA"/>
</dbReference>